<sequence>MDKITADNCYGASEGSAIYWFRRILDGYSLEQWTAMGVIASLVIGLLTFLTNLYFEIKAKRRRVARGIGYPMQKGRC</sequence>
<dbReference type="Pfam" id="PF04971">
    <property type="entry name" value="Phage_holin_2_1"/>
    <property type="match status" value="1"/>
</dbReference>
<name>A0ABU5CX02_9ENTR</name>
<keyword evidence="1" id="KW-0472">Membrane</keyword>
<keyword evidence="1" id="KW-1133">Transmembrane helix</keyword>
<dbReference type="InterPro" id="IPR007054">
    <property type="entry name" value="Lysis_S"/>
</dbReference>
<reference evidence="2 3" key="1">
    <citation type="submission" date="2023-02" db="EMBL/GenBank/DDBJ databases">
        <title>The draft genomes of Enterobacter strains.</title>
        <authorList>
            <person name="He Y."/>
            <person name="Feng Y."/>
            <person name="Zong Z."/>
        </authorList>
    </citation>
    <scope>NUCLEOTIDE SEQUENCE [LARGE SCALE GENOMIC DNA]</scope>
    <source>
        <strain evidence="2 3">170198</strain>
    </source>
</reference>
<evidence type="ECO:0000313" key="3">
    <source>
        <dbReference type="Proteomes" id="UP001270266"/>
    </source>
</evidence>
<accession>A0ABU5CX02</accession>
<dbReference type="PIRSF" id="PIRSF030786">
    <property type="entry name" value="Lysis_S"/>
    <property type="match status" value="1"/>
</dbReference>
<keyword evidence="3" id="KW-1185">Reference proteome</keyword>
<dbReference type="EMBL" id="JARDVI010000001">
    <property type="protein sequence ID" value="MDY0416149.1"/>
    <property type="molecule type" value="Genomic_DNA"/>
</dbReference>
<comment type="caution">
    <text evidence="2">The sequence shown here is derived from an EMBL/GenBank/DDBJ whole genome shotgun (WGS) entry which is preliminary data.</text>
</comment>
<evidence type="ECO:0000256" key="1">
    <source>
        <dbReference type="SAM" id="Phobius"/>
    </source>
</evidence>
<proteinExistence type="predicted"/>
<organism evidence="2 3">
    <name type="scientific">Enterobacter chinensis</name>
    <dbReference type="NCBI Taxonomy" id="3030997"/>
    <lineage>
        <taxon>Bacteria</taxon>
        <taxon>Pseudomonadati</taxon>
        <taxon>Pseudomonadota</taxon>
        <taxon>Gammaproteobacteria</taxon>
        <taxon>Enterobacterales</taxon>
        <taxon>Enterobacteriaceae</taxon>
        <taxon>Enterobacter</taxon>
    </lineage>
</organism>
<protein>
    <submittedName>
        <fullName evidence="2">Class II holin family protein</fullName>
    </submittedName>
</protein>
<gene>
    <name evidence="2" type="ORF">PYW49_00485</name>
</gene>
<dbReference type="Proteomes" id="UP001270266">
    <property type="component" value="Unassembled WGS sequence"/>
</dbReference>
<dbReference type="RefSeq" id="WP_407057598.1">
    <property type="nucleotide sequence ID" value="NZ_JARDVI010000001.1"/>
</dbReference>
<feature type="transmembrane region" description="Helical" evidence="1">
    <location>
        <begin position="33"/>
        <end position="55"/>
    </location>
</feature>
<evidence type="ECO:0000313" key="2">
    <source>
        <dbReference type="EMBL" id="MDY0416149.1"/>
    </source>
</evidence>
<keyword evidence="1" id="KW-0812">Transmembrane</keyword>